<reference evidence="1 2" key="1">
    <citation type="journal article" date="2015" name="Genome Announc.">
        <title>Genome Sequence of Mushroom Soft-Rot Pathogen Janthinobacterium agaricidamnosum.</title>
        <authorList>
            <person name="Graupner K."/>
            <person name="Lackner G."/>
            <person name="Hertweck C."/>
        </authorList>
    </citation>
    <scope>NUCLEOTIDE SEQUENCE [LARGE SCALE GENOMIC DNA]</scope>
    <source>
        <strain evidence="2">NBRC 102515 / DSM 9628</strain>
    </source>
</reference>
<keyword evidence="2" id="KW-1185">Reference proteome</keyword>
<gene>
    <name evidence="1" type="ORF">GJA_3887</name>
</gene>
<evidence type="ECO:0000313" key="2">
    <source>
        <dbReference type="Proteomes" id="UP000027604"/>
    </source>
</evidence>
<dbReference type="Proteomes" id="UP000027604">
    <property type="component" value="Chromosome I"/>
</dbReference>
<dbReference type="HOGENOM" id="CLU_2825336_0_0_4"/>
<name>W0VAX1_9BURK</name>
<dbReference type="KEGG" id="jag:GJA_3887"/>
<dbReference type="OrthoDB" id="8759148at2"/>
<dbReference type="AlphaFoldDB" id="W0VAX1"/>
<proteinExistence type="predicted"/>
<dbReference type="STRING" id="1349767.GJA_3887"/>
<sequence>MAITSFNIDSKLDNTLEDLKIHYGAASKAEVLRKAIALLNVVSRNENEDGSVTIRHKEQDVKVILR</sequence>
<accession>W0VAX1</accession>
<dbReference type="RefSeq" id="WP_038494901.1">
    <property type="nucleotide sequence ID" value="NZ_BCTH01000071.1"/>
</dbReference>
<organism evidence="1 2">
    <name type="scientific">Janthinobacterium agaricidamnosum NBRC 102515 = DSM 9628</name>
    <dbReference type="NCBI Taxonomy" id="1349767"/>
    <lineage>
        <taxon>Bacteria</taxon>
        <taxon>Pseudomonadati</taxon>
        <taxon>Pseudomonadota</taxon>
        <taxon>Betaproteobacteria</taxon>
        <taxon>Burkholderiales</taxon>
        <taxon>Oxalobacteraceae</taxon>
        <taxon>Janthinobacterium</taxon>
    </lineage>
</organism>
<evidence type="ECO:0000313" key="1">
    <source>
        <dbReference type="EMBL" id="CDG84498.1"/>
    </source>
</evidence>
<dbReference type="EMBL" id="HG322949">
    <property type="protein sequence ID" value="CDG84498.1"/>
    <property type="molecule type" value="Genomic_DNA"/>
</dbReference>
<protein>
    <submittedName>
        <fullName evidence="1">Uncharacterized protein</fullName>
    </submittedName>
</protein>